<evidence type="ECO:0000313" key="2">
    <source>
        <dbReference type="EMBL" id="CDP17306.1"/>
    </source>
</evidence>
<dbReference type="AlphaFoldDB" id="A0A068V9I9"/>
<dbReference type="Gramene" id="CDP17306">
    <property type="protein sequence ID" value="CDP17306"/>
    <property type="gene ID" value="GSCOC_T00003784001"/>
</dbReference>
<protein>
    <recommendedName>
        <fullName evidence="1">J domain-containing protein</fullName>
    </recommendedName>
</protein>
<dbReference type="OrthoDB" id="1911590at2759"/>
<dbReference type="InParanoid" id="A0A068V9I9"/>
<keyword evidence="3" id="KW-1185">Reference proteome</keyword>
<reference evidence="3" key="1">
    <citation type="journal article" date="2014" name="Science">
        <title>The coffee genome provides insight into the convergent evolution of caffeine biosynthesis.</title>
        <authorList>
            <person name="Denoeud F."/>
            <person name="Carretero-Paulet L."/>
            <person name="Dereeper A."/>
            <person name="Droc G."/>
            <person name="Guyot R."/>
            <person name="Pietrella M."/>
            <person name="Zheng C."/>
            <person name="Alberti A."/>
            <person name="Anthony F."/>
            <person name="Aprea G."/>
            <person name="Aury J.M."/>
            <person name="Bento P."/>
            <person name="Bernard M."/>
            <person name="Bocs S."/>
            <person name="Campa C."/>
            <person name="Cenci A."/>
            <person name="Combes M.C."/>
            <person name="Crouzillat D."/>
            <person name="Da Silva C."/>
            <person name="Daddiego L."/>
            <person name="De Bellis F."/>
            <person name="Dussert S."/>
            <person name="Garsmeur O."/>
            <person name="Gayraud T."/>
            <person name="Guignon V."/>
            <person name="Jahn K."/>
            <person name="Jamilloux V."/>
            <person name="Joet T."/>
            <person name="Labadie K."/>
            <person name="Lan T."/>
            <person name="Leclercq J."/>
            <person name="Lepelley M."/>
            <person name="Leroy T."/>
            <person name="Li L.T."/>
            <person name="Librado P."/>
            <person name="Lopez L."/>
            <person name="Munoz A."/>
            <person name="Noel B."/>
            <person name="Pallavicini A."/>
            <person name="Perrotta G."/>
            <person name="Poncet V."/>
            <person name="Pot D."/>
            <person name="Priyono X."/>
            <person name="Rigoreau M."/>
            <person name="Rouard M."/>
            <person name="Rozas J."/>
            <person name="Tranchant-Dubreuil C."/>
            <person name="VanBuren R."/>
            <person name="Zhang Q."/>
            <person name="Andrade A.C."/>
            <person name="Argout X."/>
            <person name="Bertrand B."/>
            <person name="de Kochko A."/>
            <person name="Graziosi G."/>
            <person name="Henry R.J."/>
            <person name="Jayarama X."/>
            <person name="Ming R."/>
            <person name="Nagai C."/>
            <person name="Rounsley S."/>
            <person name="Sankoff D."/>
            <person name="Giuliano G."/>
            <person name="Albert V.A."/>
            <person name="Wincker P."/>
            <person name="Lashermes P."/>
        </authorList>
    </citation>
    <scope>NUCLEOTIDE SEQUENCE [LARGE SCALE GENOMIC DNA]</scope>
    <source>
        <strain evidence="3">cv. DH200-94</strain>
    </source>
</reference>
<dbReference type="PhylomeDB" id="A0A068V9I9"/>
<dbReference type="PANTHER" id="PTHR47374:SF10">
    <property type="entry name" value="HEAT SHOCK N-TERMINAL DOMAIN-CONTAINING PROTEIN, PUTATIVE-RELATED"/>
    <property type="match status" value="1"/>
</dbReference>
<sequence>MMSRIEEYNRELEALRVKEKAENMIHNEDYAGARDTLQRARNLFPLGEIVPKQTVCEILSAANINFPGCEIDYYWVLQLVPSAKTLDIKHQYQKLRNMLQPLKHNFPGTDVALKLIEDAFFVLSDNQKRSEFNLQRSTAWENYESPPLEATISSELSEMKGGMSALASGDCQNVSLENLGTRSQDCLTTGMHLMRNGGAWSNSTSNTSEGDMAEVMLDVNTLSEQNHAVSRDHPSSSRNMAHEVLYQDIYNFDDDREVDNMAIGQIWATHYQSNEHQNRRYAQIIARSMSTVTVMWLKPIPVTNAERRWCEAGLPVGCGSFRLDLESGEQVIAPLQFSYKCSLTTKVAAQQFDMYPQKGEVWAVYEDWNLEEWSYNPEVTNSCNYRLVEILSDFSTYTGFDCTYLVKVPGFRSIFQRETGGGISITVRVLPRMLYSLSHKVLAYRLTGEEIDGVVSGMLEVDQLALPNNMRGKPDEAEMWKMEESGGKADDDAIMSERKSPNLSSLTGQVWAVYCGRDKMPRQYVVIHNVFSRTQVLVKFLEPEPEPEPDLDNNWRQKSLPIACGAFSVGDVIMGMKISQLSHLVKVGKTMPGYVIYPAKGEIWAMYQRWNCAWKLSDLESCEYWIVEVLSDFSEREKIVVARLGEVKGCFTFFQRLQLDGFEMICEISRAEIHSFSHRIPFCKVPGVGDYGISESSLHLEPNCLPPKRRKLA</sequence>
<evidence type="ECO:0000259" key="1">
    <source>
        <dbReference type="PROSITE" id="PS50076"/>
    </source>
</evidence>
<feature type="domain" description="J" evidence="1">
    <location>
        <begin position="72"/>
        <end position="136"/>
    </location>
</feature>
<dbReference type="Pfam" id="PF11926">
    <property type="entry name" value="DUF3444"/>
    <property type="match status" value="2"/>
</dbReference>
<dbReference type="EMBL" id="HG739237">
    <property type="protein sequence ID" value="CDP17306.1"/>
    <property type="molecule type" value="Genomic_DNA"/>
</dbReference>
<dbReference type="InterPro" id="IPR001623">
    <property type="entry name" value="DnaJ_domain"/>
</dbReference>
<dbReference type="Pfam" id="PF00226">
    <property type="entry name" value="DnaJ"/>
    <property type="match status" value="1"/>
</dbReference>
<dbReference type="SUPFAM" id="SSF46565">
    <property type="entry name" value="Chaperone J-domain"/>
    <property type="match status" value="1"/>
</dbReference>
<organism evidence="2 3">
    <name type="scientific">Coffea canephora</name>
    <name type="common">Robusta coffee</name>
    <dbReference type="NCBI Taxonomy" id="49390"/>
    <lineage>
        <taxon>Eukaryota</taxon>
        <taxon>Viridiplantae</taxon>
        <taxon>Streptophyta</taxon>
        <taxon>Embryophyta</taxon>
        <taxon>Tracheophyta</taxon>
        <taxon>Spermatophyta</taxon>
        <taxon>Magnoliopsida</taxon>
        <taxon>eudicotyledons</taxon>
        <taxon>Gunneridae</taxon>
        <taxon>Pentapetalae</taxon>
        <taxon>asterids</taxon>
        <taxon>lamiids</taxon>
        <taxon>Gentianales</taxon>
        <taxon>Rubiaceae</taxon>
        <taxon>Ixoroideae</taxon>
        <taxon>Gardenieae complex</taxon>
        <taxon>Bertiereae - Coffeeae clade</taxon>
        <taxon>Coffeeae</taxon>
        <taxon>Coffea</taxon>
    </lineage>
</organism>
<name>A0A068V9I9_COFCA</name>
<evidence type="ECO:0000313" key="3">
    <source>
        <dbReference type="Proteomes" id="UP000295252"/>
    </source>
</evidence>
<accession>A0A068V9I9</accession>
<dbReference type="Gene3D" id="1.10.287.110">
    <property type="entry name" value="DnaJ domain"/>
    <property type="match status" value="1"/>
</dbReference>
<dbReference type="InterPro" id="IPR036869">
    <property type="entry name" value="J_dom_sf"/>
</dbReference>
<dbReference type="PROSITE" id="PS50076">
    <property type="entry name" value="DNAJ_2"/>
    <property type="match status" value="1"/>
</dbReference>
<dbReference type="OMA" id="WFKPSPQ"/>
<dbReference type="Proteomes" id="UP000295252">
    <property type="component" value="Chromosome XI"/>
</dbReference>
<gene>
    <name evidence="2" type="ORF">GSCOC_T00003784001</name>
</gene>
<dbReference type="InterPro" id="IPR024593">
    <property type="entry name" value="DUF3444"/>
</dbReference>
<proteinExistence type="predicted"/>
<dbReference type="PANTHER" id="PTHR47374">
    <property type="entry name" value="ENDOSOME ANTIGEN-LIKE PROTEIN, PUTATIVE (DUF3444)-RELATED"/>
    <property type="match status" value="1"/>
</dbReference>